<accession>A0A1X0Y550</accession>
<keyword evidence="5" id="KW-1185">Reference proteome</keyword>
<dbReference type="SUPFAM" id="SSF48695">
    <property type="entry name" value="Multiheme cytochromes"/>
    <property type="match status" value="9"/>
</dbReference>
<dbReference type="GO" id="GO:0016491">
    <property type="term" value="F:oxidoreductase activity"/>
    <property type="evidence" value="ECO:0007669"/>
    <property type="project" value="TreeGrafter"/>
</dbReference>
<gene>
    <name evidence="4" type="ORF">B5V00_08810</name>
</gene>
<dbReference type="Pfam" id="PF09698">
    <property type="entry name" value="GSu_C4xC__C2xCH"/>
    <property type="match status" value="2"/>
</dbReference>
<proteinExistence type="predicted"/>
<comment type="caution">
    <text evidence="4">The sequence shown here is derived from an EMBL/GenBank/DDBJ whole genome shotgun (WGS) entry which is preliminary data.</text>
</comment>
<dbReference type="InterPro" id="IPR010176">
    <property type="entry name" value="C4xCH_C2xCH_motif_GEOSU"/>
</dbReference>
<dbReference type="PANTHER" id="PTHR35038:SF6">
    <property type="entry name" value="SURFACE LOCALIZED DECAHEME CYTOCHROME C LIPOPROTEIN"/>
    <property type="match status" value="1"/>
</dbReference>
<dbReference type="PANTHER" id="PTHR35038">
    <property type="entry name" value="DISSIMILATORY SULFITE REDUCTASE SIRA"/>
    <property type="match status" value="1"/>
</dbReference>
<protein>
    <recommendedName>
        <fullName evidence="3">Doubled CXXCH motif domain-containing protein</fullName>
    </recommendedName>
</protein>
<evidence type="ECO:0000313" key="4">
    <source>
        <dbReference type="EMBL" id="ORJ60340.1"/>
    </source>
</evidence>
<dbReference type="Proteomes" id="UP000193136">
    <property type="component" value="Unassembled WGS sequence"/>
</dbReference>
<dbReference type="InterPro" id="IPR051829">
    <property type="entry name" value="Multiheme_Cytochr_ET"/>
</dbReference>
<evidence type="ECO:0000313" key="5">
    <source>
        <dbReference type="Proteomes" id="UP000193136"/>
    </source>
</evidence>
<dbReference type="InterPro" id="IPR010177">
    <property type="entry name" value="Paired_CXXCH_1"/>
</dbReference>
<dbReference type="OrthoDB" id="9810317at2"/>
<feature type="chain" id="PRO_5013185273" description="Doubled CXXCH motif domain-containing protein" evidence="2">
    <location>
        <begin position="32"/>
        <end position="2744"/>
    </location>
</feature>
<dbReference type="Gene3D" id="1.10.780.10">
    <property type="entry name" value="Hydroxylamine Oxidoreductase, Chain A, domain 1"/>
    <property type="match status" value="1"/>
</dbReference>
<dbReference type="EMBL" id="NAAD01000009">
    <property type="protein sequence ID" value="ORJ60340.1"/>
    <property type="molecule type" value="Genomic_DNA"/>
</dbReference>
<dbReference type="NCBIfam" id="TIGR01904">
    <property type="entry name" value="GSu_C4xC__C2xCH"/>
    <property type="match status" value="6"/>
</dbReference>
<dbReference type="Pfam" id="PF09699">
    <property type="entry name" value="Paired_CXXCH_1"/>
    <property type="match status" value="1"/>
</dbReference>
<evidence type="ECO:0000259" key="3">
    <source>
        <dbReference type="Pfam" id="PF09699"/>
    </source>
</evidence>
<evidence type="ECO:0000256" key="1">
    <source>
        <dbReference type="ARBA" id="ARBA00022729"/>
    </source>
</evidence>
<dbReference type="InterPro" id="IPR036280">
    <property type="entry name" value="Multihaem_cyt_sf"/>
</dbReference>
<evidence type="ECO:0000256" key="2">
    <source>
        <dbReference type="SAM" id="SignalP"/>
    </source>
</evidence>
<organism evidence="4 5">
    <name type="scientific">Geothermobacter hydrogeniphilus</name>
    <dbReference type="NCBI Taxonomy" id="1969733"/>
    <lineage>
        <taxon>Bacteria</taxon>
        <taxon>Pseudomonadati</taxon>
        <taxon>Thermodesulfobacteriota</taxon>
        <taxon>Desulfuromonadia</taxon>
        <taxon>Desulfuromonadales</taxon>
        <taxon>Geothermobacteraceae</taxon>
        <taxon>Geothermobacter</taxon>
    </lineage>
</organism>
<reference evidence="4 5" key="1">
    <citation type="submission" date="2017-03" db="EMBL/GenBank/DDBJ databases">
        <title>Genome sequence of Geothermobacter sp. EPR-M, Deep-Sea Iron Reducer.</title>
        <authorList>
            <person name="Tully B."/>
            <person name="Savalia P."/>
            <person name="Abuyen K."/>
            <person name="Baughan C."/>
            <person name="Romero E."/>
            <person name="Ronkowski C."/>
            <person name="Torres B."/>
            <person name="Tremblay J."/>
            <person name="Trujillo A."/>
            <person name="Tyler M."/>
            <person name="Perez-Rodriguez I."/>
            <person name="Amend J."/>
        </authorList>
    </citation>
    <scope>NUCLEOTIDE SEQUENCE [LARGE SCALE GENOMIC DNA]</scope>
    <source>
        <strain evidence="4 5">EPR-M</strain>
    </source>
</reference>
<keyword evidence="1 2" id="KW-0732">Signal</keyword>
<dbReference type="STRING" id="1969733.B5V00_08810"/>
<sequence>MIGALFMRRKTWIGILFAVACVLVSASFATANIRMHDFDCKECHTSTLAVNSVDNNVCLKCHTGTLPPVNSFADPARNGSSAHSAFTGGDTSDALGSVTAKGLTPGNQTSHFWAGTATKPEAGAQEPTTFFSAALQRPLSYSRGSVTCSRCHDPHGYYDTNPQLLMNTSLSTPTKEPLCLDCHRAWDNQNSHGITTHPMNVDLAAAAASFPNKYKATPDNTNVANGNVTLVNGKVSCSSCHGVHGVDSDASTADGIGTNNVGDGLLLKHNGPGKETPDTSICQSCHKYKGHGNIATGSPLGCLTCHGGHEYDPNGQPNVYMLKKQITLDTTKIKSTGSVNDTVALDYTTYPPAPNYDNGGGNGSLCLSCHDFPAGHQAGATCSDCHSHDNQNGTFAASCGSCHGYAPSLNAPGDTNQGGYAKSTQTTNDYSASGVFKDESATPHATHANGAGNYSYGCTVCHGDASGQLGSADHDAGTFQQVMDAAVGTLDPLTTNNGATSPTYTATGSGTCNATYCHSNGAPIGGVAFQPVSVSWANGKGTIFTPTNTTDNECQQCHGNTAATMNGKDSALHQQHLGAGTMLGRTFDCSVCHSTVAVSNTELQSTAIGGDHVNGSKDVSFDGNFSLGAGTLGGGSYGAATCSVYCHSNGKAGGESSPNWTNSASGQCGTCHQVNATGDTGAALTGAHAKHLFDVNGPQLSCDDCHGANAAVGKHANHINGAIDAPAQAVCDACHGATSGQTAGPDREPIWTDATSVDCETCHTGSAIAVVKGKTAPAQNSFGTLGHGKASIAGPACTGCHDTSAGKHFDATSGDPQLTGGSTVVADDAFCQTCHGPKAAHFTATVSTNANTCYFCHEPHGNGVGAGFDAMLLSSVGPAGAKAPAAVTGFTDKTQASSYWNASNTGLCQVCHDPAGGTGGINHYNRTTADGHNSTTVCTTCHNHNDASVAFKASATTCEGCHAGTIASNGHPAHVNKNGGIIDADKSDCAACHGAQVNGADPYTLTGGGGGLHQNGTVDFAAGIADGGTTPAVTCSAACHSTTSGKAAVWNSGTIACDACHGQPPADGGGDGLAHSKHVALTGVDCTTCHGAPMPTDQTHVSSVAGTDLQILQDMAQAVADEANVVVTTWDDANNTCANTACHNPSGDTHAADWDTSNSTGNCTLCHGGLPASGDAMASNAHGSHVNNAAEIGDNIDCFKCHVDTTAGGTNPAHLNNTVDIITNADPLIGLGYNGDIGVGAPYGSCNSKVCHTEGGNAPGGPNPGSVIASPVWNGTGFNCSTCHVDTGNPPAAGNPWPASGDHAAHMGATRVSNGMACTTCHANTAASNSSIKAGGNHLNGNWNDFVPGGNYNGTPVTVGTYTAGVPSSCNNVSCHAAGGVRTWQPASGCSSCHGDLSYVGPTHTAHIDITGSIDADVSECVICHGPDVNTYTPTGGDGGSGTHQDGTIQLQPGITAAASGCASACHGSSAADGFWTDTNGLNCTACHNNGTNDNNIANAAPATGAHAAHVTTQGLTCDNCHSAGTTLPTDTSHISGLNASGAAGANQGETLTNKATPVADNATVDDSSFDQAGNTFDDVNNTCSNTYCHDPSNSTQSADWDTDVASCALCHGDDQPGTKMATGTHGNHLNATTTFGLTVTCDKCHPDNTGNYGHFIKSTAPTIVNQAVQFGGTVITGAQLSPVVDGKYSGEVALPNSGYGSCGTTACHNNGQGGAPNNSTYTWGTTNIQNCLLCHNNLPTTGAHATHLDGNIKYGPYAKVGGSTNCGRCHAANAGNTSMAGQATHINGTITFAGGAEVASGAIGTDTTVTVCDTCHGGTTAVNLASTGAKATWSAGGPVACESCHGDYNQANVDGALAPVRAGTAYDNNGHGKTGVGKACVDCHDHAGDHIGYTTNRLNTIGGKDYNVDPNGFCNACHTGVPNSAVHYANTQTAGGTSSDALTCVTCHDQHGQNGGQDAMIASTIQTRTVSGFTDKTLRSSYANAANQGVCQVCHDPSEVQHFNRTTEQLTTHNAGQICTTCHSHTSTPIFKPSGCNGCHGGGTIGTNAANYWPDGNDGAAGPDDAGRHLKHMNVLAERVYGMTAVQLLDQPTADAAQKALCEYCHAANTNDSDHGSTANLPAEVFVDKDNVRHAKSLWGAADPDASYAAGSCSNIDCHNSKVTGTGTYGWYDAGTSTCTMCHTPGAAGANPNTGLHTVVNNPTEVQVHDNTLGTGCTECHNSLPAIDNTGASTHINGTFAADSAVNTDRGISVSGNITAFTQAASGTDDSCASNCHSDGGTWQRLWSKDADSTSNAVGAPRCNVCHGYLNNWRTGMTPDHSTKTAINNGTHGNCSTCHVRPNAPYDVATYHDASSTLGSPTELGSPAHAVEMNDTVGYDMAAGNCTNICHTNDAQHTLGTSAHFPANGLAGPAADCNTCHLATGGSNNSNTVGSYTFNNRVGAHAKHVASAATAYGDTVDHSTAANYDFGCGLCHPANSANHQNGILDVVLTPSDAPSSIKGKNDASAAYSGGTCSAIYCHSDGVNVAAGSSPDFLTGSFTNPNGDYCQNCHGNQPTTSSHPKHVIGIHSDDVYSGTTGKLAEAGASGAGHGDVGTALTITCAVCHNSTVSQWYNGNNTACVSCHGSTGSATDKTVITSADLDKSFHVNGTKDVVFAPVNPLRSKAQVRDFTPGEPELNNNWTRTNGYKVGATSHDAGVKLDTATMWTGATKNCTVTCHNGNPATWGTTGASCDLCHNQLPK</sequence>
<feature type="signal peptide" evidence="2">
    <location>
        <begin position="1"/>
        <end position="31"/>
    </location>
</feature>
<name>A0A1X0Y550_9BACT</name>
<feature type="domain" description="Doubled CXXCH motif" evidence="3">
    <location>
        <begin position="147"/>
        <end position="184"/>
    </location>
</feature>